<keyword evidence="2" id="KW-1185">Reference proteome</keyword>
<proteinExistence type="predicted"/>
<evidence type="ECO:0000313" key="1">
    <source>
        <dbReference type="EMBL" id="KAF8903889.1"/>
    </source>
</evidence>
<dbReference type="SUPFAM" id="SSF53474">
    <property type="entry name" value="alpha/beta-Hydrolases"/>
    <property type="match status" value="1"/>
</dbReference>
<name>A0A9P5TQ30_GYMJU</name>
<dbReference type="OrthoDB" id="3251587at2759"/>
<dbReference type="AlphaFoldDB" id="A0A9P5TQ30"/>
<organism evidence="1 2">
    <name type="scientific">Gymnopilus junonius</name>
    <name type="common">Spectacular rustgill mushroom</name>
    <name type="synonym">Gymnopilus spectabilis subsp. junonius</name>
    <dbReference type="NCBI Taxonomy" id="109634"/>
    <lineage>
        <taxon>Eukaryota</taxon>
        <taxon>Fungi</taxon>
        <taxon>Dikarya</taxon>
        <taxon>Basidiomycota</taxon>
        <taxon>Agaricomycotina</taxon>
        <taxon>Agaricomycetes</taxon>
        <taxon>Agaricomycetidae</taxon>
        <taxon>Agaricales</taxon>
        <taxon>Agaricineae</taxon>
        <taxon>Hymenogastraceae</taxon>
        <taxon>Gymnopilus</taxon>
    </lineage>
</organism>
<accession>A0A9P5TQ30</accession>
<protein>
    <recommendedName>
        <fullName evidence="3">Alpha/beta hydrolase</fullName>
    </recommendedName>
</protein>
<gene>
    <name evidence="1" type="ORF">CPB84DRAFT_1773626</name>
</gene>
<dbReference type="InterPro" id="IPR029058">
    <property type="entry name" value="AB_hydrolase_fold"/>
</dbReference>
<evidence type="ECO:0000313" key="2">
    <source>
        <dbReference type="Proteomes" id="UP000724874"/>
    </source>
</evidence>
<reference evidence="1" key="1">
    <citation type="submission" date="2020-11" db="EMBL/GenBank/DDBJ databases">
        <authorList>
            <consortium name="DOE Joint Genome Institute"/>
            <person name="Ahrendt S."/>
            <person name="Riley R."/>
            <person name="Andreopoulos W."/>
            <person name="LaButti K."/>
            <person name="Pangilinan J."/>
            <person name="Ruiz-duenas F.J."/>
            <person name="Barrasa J.M."/>
            <person name="Sanchez-Garcia M."/>
            <person name="Camarero S."/>
            <person name="Miyauchi S."/>
            <person name="Serrano A."/>
            <person name="Linde D."/>
            <person name="Babiker R."/>
            <person name="Drula E."/>
            <person name="Ayuso-Fernandez I."/>
            <person name="Pacheco R."/>
            <person name="Padilla G."/>
            <person name="Ferreira P."/>
            <person name="Barriuso J."/>
            <person name="Kellner H."/>
            <person name="Castanera R."/>
            <person name="Alfaro M."/>
            <person name="Ramirez L."/>
            <person name="Pisabarro A.G."/>
            <person name="Kuo A."/>
            <person name="Tritt A."/>
            <person name="Lipzen A."/>
            <person name="He G."/>
            <person name="Yan M."/>
            <person name="Ng V."/>
            <person name="Cullen D."/>
            <person name="Martin F."/>
            <person name="Rosso M.-N."/>
            <person name="Henrissat B."/>
            <person name="Hibbett D."/>
            <person name="Martinez A.T."/>
            <person name="Grigoriev I.V."/>
        </authorList>
    </citation>
    <scope>NUCLEOTIDE SEQUENCE</scope>
    <source>
        <strain evidence="1">AH 44721</strain>
    </source>
</reference>
<dbReference type="Proteomes" id="UP000724874">
    <property type="component" value="Unassembled WGS sequence"/>
</dbReference>
<sequence length="150" mass="16853">MFARWISGYFDHGDLSTRNPNILEWVLTSTSRPGTIYRMSKAEQDEILQFNGASVDIPCMQGLSAQLNAAYRKVLFTPEAMDLFSNMTVTYLTGEKGPAAQISQSWIIQDELPKQGVKTGVKMAPGINHFVHWDDPERAIDIFLECAQPK</sequence>
<dbReference type="EMBL" id="JADNYJ010000028">
    <property type="protein sequence ID" value="KAF8903889.1"/>
    <property type="molecule type" value="Genomic_DNA"/>
</dbReference>
<evidence type="ECO:0008006" key="3">
    <source>
        <dbReference type="Google" id="ProtNLM"/>
    </source>
</evidence>
<comment type="caution">
    <text evidence="1">The sequence shown here is derived from an EMBL/GenBank/DDBJ whole genome shotgun (WGS) entry which is preliminary data.</text>
</comment>